<evidence type="ECO:0000256" key="3">
    <source>
        <dbReference type="ARBA" id="ARBA00023140"/>
    </source>
</evidence>
<name>A0A4V3XJ80_9APHY</name>
<dbReference type="GO" id="GO:0005778">
    <property type="term" value="C:peroxisomal membrane"/>
    <property type="evidence" value="ECO:0007669"/>
    <property type="project" value="UniProtKB-SubCell"/>
</dbReference>
<protein>
    <recommendedName>
        <fullName evidence="7">Peroxisomal biogenesis factor 11</fullName>
    </recommendedName>
</protein>
<evidence type="ECO:0000313" key="6">
    <source>
        <dbReference type="Proteomes" id="UP000308730"/>
    </source>
</evidence>
<evidence type="ECO:0000256" key="1">
    <source>
        <dbReference type="ARBA" id="ARBA00022593"/>
    </source>
</evidence>
<comment type="caution">
    <text evidence="5">The sequence shown here is derived from an EMBL/GenBank/DDBJ whole genome shotgun (WGS) entry which is preliminary data.</text>
</comment>
<evidence type="ECO:0008006" key="7">
    <source>
        <dbReference type="Google" id="ProtNLM"/>
    </source>
</evidence>
<organism evidence="5 6">
    <name type="scientific">Antrodiella citrinella</name>
    <dbReference type="NCBI Taxonomy" id="2447956"/>
    <lineage>
        <taxon>Eukaryota</taxon>
        <taxon>Fungi</taxon>
        <taxon>Dikarya</taxon>
        <taxon>Basidiomycota</taxon>
        <taxon>Agaricomycotina</taxon>
        <taxon>Agaricomycetes</taxon>
        <taxon>Polyporales</taxon>
        <taxon>Steccherinaceae</taxon>
        <taxon>Antrodiella</taxon>
    </lineage>
</organism>
<dbReference type="GO" id="GO:0016559">
    <property type="term" value="P:peroxisome fission"/>
    <property type="evidence" value="ECO:0007669"/>
    <property type="project" value="InterPro"/>
</dbReference>
<gene>
    <name evidence="5" type="ORF">EUX98_g2179</name>
</gene>
<dbReference type="Pfam" id="PF05648">
    <property type="entry name" value="PEX11"/>
    <property type="match status" value="1"/>
</dbReference>
<dbReference type="InterPro" id="IPR008733">
    <property type="entry name" value="PEX11"/>
</dbReference>
<sequence>MSSIAYQLILHPVVSQSLKVGGTNLGRDKMYRAIQYLARFLAWVLLNRGYKIQAARWTALKAHLALARKVMRLGKPIEHLQAALRAYQTSGIAAEQITIIGRQLAYFGYLSYDAFVWANAVKFFNLAPSTADRVSRISNRFWLSGILLSITHNLLKAGRLANEVKLLQGQSWTDKGLAVDREARLLSLDSQRAGVRYQFVMDVLDVWIPASGLGLVSFNDGVLGIFGQVANSI</sequence>
<dbReference type="EMBL" id="SGPM01000032">
    <property type="protein sequence ID" value="THH32003.1"/>
    <property type="molecule type" value="Genomic_DNA"/>
</dbReference>
<comment type="subcellular location">
    <subcellularLocation>
        <location evidence="4">Peroxisome membrane</location>
    </subcellularLocation>
</comment>
<keyword evidence="6" id="KW-1185">Reference proteome</keyword>
<proteinExistence type="predicted"/>
<keyword evidence="1" id="KW-0962">Peroxisome biogenesis</keyword>
<dbReference type="PANTHER" id="PTHR12652:SF50">
    <property type="entry name" value="PEROXIN 11"/>
    <property type="match status" value="1"/>
</dbReference>
<dbReference type="PANTHER" id="PTHR12652">
    <property type="entry name" value="PEROXISOMAL BIOGENESIS FACTOR 11"/>
    <property type="match status" value="1"/>
</dbReference>
<dbReference type="AlphaFoldDB" id="A0A4V3XJ80"/>
<keyword evidence="2" id="KW-0472">Membrane</keyword>
<accession>A0A4V3XJ80</accession>
<keyword evidence="3" id="KW-0576">Peroxisome</keyword>
<reference evidence="5 6" key="1">
    <citation type="submission" date="2019-02" db="EMBL/GenBank/DDBJ databases">
        <title>Genome sequencing of the rare red list fungi Antrodiella citrinella (Flaviporus citrinellus).</title>
        <authorList>
            <person name="Buettner E."/>
            <person name="Kellner H."/>
        </authorList>
    </citation>
    <scope>NUCLEOTIDE SEQUENCE [LARGE SCALE GENOMIC DNA]</scope>
    <source>
        <strain evidence="5 6">DSM 108506</strain>
    </source>
</reference>
<evidence type="ECO:0000256" key="2">
    <source>
        <dbReference type="ARBA" id="ARBA00023136"/>
    </source>
</evidence>
<evidence type="ECO:0000256" key="4">
    <source>
        <dbReference type="ARBA" id="ARBA00046271"/>
    </source>
</evidence>
<dbReference type="OrthoDB" id="411017at2759"/>
<dbReference type="Proteomes" id="UP000308730">
    <property type="component" value="Unassembled WGS sequence"/>
</dbReference>
<evidence type="ECO:0000313" key="5">
    <source>
        <dbReference type="EMBL" id="THH32003.1"/>
    </source>
</evidence>